<feature type="domain" description="Aldehyde dehydrogenase" evidence="2">
    <location>
        <begin position="222"/>
        <end position="352"/>
    </location>
</feature>
<evidence type="ECO:0000259" key="2">
    <source>
        <dbReference type="Pfam" id="PF00171"/>
    </source>
</evidence>
<dbReference type="PANTHER" id="PTHR11699">
    <property type="entry name" value="ALDEHYDE DEHYDROGENASE-RELATED"/>
    <property type="match status" value="1"/>
</dbReference>
<dbReference type="InterPro" id="IPR016163">
    <property type="entry name" value="Ald_DH_C"/>
</dbReference>
<protein>
    <submittedName>
        <fullName evidence="3">Aldehyde dehydrogenase</fullName>
    </submittedName>
</protein>
<dbReference type="Proteomes" id="UP000179840">
    <property type="component" value="Unassembled WGS sequence"/>
</dbReference>
<accession>A0A1S1UF71</accession>
<dbReference type="InterPro" id="IPR016161">
    <property type="entry name" value="Ald_DH/histidinol_DH"/>
</dbReference>
<keyword evidence="1" id="KW-0560">Oxidoreductase</keyword>
<dbReference type="Gene3D" id="3.40.605.10">
    <property type="entry name" value="Aldehyde Dehydrogenase, Chain A, domain 1"/>
    <property type="match status" value="1"/>
</dbReference>
<dbReference type="Gene3D" id="3.40.309.10">
    <property type="entry name" value="Aldehyde Dehydrogenase, Chain A, domain 2"/>
    <property type="match status" value="1"/>
</dbReference>
<dbReference type="Pfam" id="PF00171">
    <property type="entry name" value="Aldedh"/>
    <property type="match status" value="1"/>
</dbReference>
<reference evidence="3 4" key="1">
    <citation type="submission" date="2015-06" db="EMBL/GenBank/DDBJ databases">
        <title>Draft genome sequencing of a biphenyl-degrading bacterium, Janthinobacterium lividum MEG1.</title>
        <authorList>
            <person name="Shimodaira J."/>
            <person name="Hatta T."/>
        </authorList>
    </citation>
    <scope>NUCLEOTIDE SEQUENCE [LARGE SCALE GENOMIC DNA]</scope>
    <source>
        <strain evidence="3 4">MEG1</strain>
    </source>
</reference>
<dbReference type="AlphaFoldDB" id="A0A1S1UF71"/>
<evidence type="ECO:0000256" key="1">
    <source>
        <dbReference type="ARBA" id="ARBA00023002"/>
    </source>
</evidence>
<name>A0A1S1UF71_9BURK</name>
<gene>
    <name evidence="3" type="ORF">AKG95_00605</name>
</gene>
<dbReference type="EMBL" id="LFKP01000001">
    <property type="protein sequence ID" value="OHV99020.1"/>
    <property type="molecule type" value="Genomic_DNA"/>
</dbReference>
<dbReference type="InterPro" id="IPR015590">
    <property type="entry name" value="Aldehyde_DH_dom"/>
</dbReference>
<proteinExistence type="predicted"/>
<organism evidence="3 4">
    <name type="scientific">Janthinobacterium lividum</name>
    <dbReference type="NCBI Taxonomy" id="29581"/>
    <lineage>
        <taxon>Bacteria</taxon>
        <taxon>Pseudomonadati</taxon>
        <taxon>Pseudomonadota</taxon>
        <taxon>Betaproteobacteria</taxon>
        <taxon>Burkholderiales</taxon>
        <taxon>Oxalobacteraceae</taxon>
        <taxon>Janthinobacterium</taxon>
    </lineage>
</organism>
<dbReference type="SUPFAM" id="SSF53720">
    <property type="entry name" value="ALDH-like"/>
    <property type="match status" value="1"/>
</dbReference>
<evidence type="ECO:0000313" key="3">
    <source>
        <dbReference type="EMBL" id="OHV99020.1"/>
    </source>
</evidence>
<dbReference type="RefSeq" id="WP_011797845.1">
    <property type="nucleotide sequence ID" value="NZ_LFKP01000001.1"/>
</dbReference>
<dbReference type="GO" id="GO:0016620">
    <property type="term" value="F:oxidoreductase activity, acting on the aldehyde or oxo group of donors, NAD or NADP as acceptor"/>
    <property type="evidence" value="ECO:0007669"/>
    <property type="project" value="InterPro"/>
</dbReference>
<dbReference type="InterPro" id="IPR016162">
    <property type="entry name" value="Ald_DH_N"/>
</dbReference>
<comment type="caution">
    <text evidence="3">The sequence shown here is derived from an EMBL/GenBank/DDBJ whole genome shotgun (WGS) entry which is preliminary data.</text>
</comment>
<sequence>MENSHLPNTEVQAALDQDLQALEAAKHAWARTSVADRIAILGRIKQTLMQVAQGWAETAARKKRIPHGSPLAGEEWISGPYSVMAACNGLMQTLSQLKRKEFLAHLHMRRLKNGQLAVGVMPHSVWDSLLLSGVSAEVWMQKGVSEVNVDEHAAAAYDVPVDQRSGKVALVLGAGNIAAISPLDAFQKLFIENQVVLLKMNPVNDYLTDYLRAALRPLIECNALRIVRGDGAVGAYLCEHPRVEEIHITGARATHDAIVWGVGEEGLRNKAANTPKNHRKVTSELGAVCPTIVVPGPWSRADIRFQAEQIATQKLHNSGFNCVACQTLILPQGWAHTEPLLAEVGRVMSRNGQREAYYPGNEHRTADFAAHAGRSDAIERGPGAPPCVLADMDGGDEPWLAEHEVFGTALAMKSLAYQDAESYLKAAIDYANNRLYGTLGANILIHPKTLRQIGQQRFEELLRELRYGTIAVNAWTGLAFLLAPCPWGGFPGGMAIDPQSGVGTVHNSFMLEKTERTVVFAPWRPFPRGLFSLQFTLLPRPPWFITNRRQHELGRLLTDFQFRPGWTKLPRIFINALAG</sequence>
<evidence type="ECO:0000313" key="4">
    <source>
        <dbReference type="Proteomes" id="UP000179840"/>
    </source>
</evidence>